<dbReference type="AlphaFoldDB" id="A0A2A2ER04"/>
<keyword evidence="10 21" id="KW-0547">Nucleotide-binding</keyword>
<dbReference type="RefSeq" id="WP_095622912.1">
    <property type="nucleotide sequence ID" value="NZ_NSKB01000009.1"/>
</dbReference>
<dbReference type="GO" id="GO:0005524">
    <property type="term" value="F:ATP binding"/>
    <property type="evidence" value="ECO:0007669"/>
    <property type="project" value="UniProtKB-KW"/>
</dbReference>
<gene>
    <name evidence="24" type="ORF">CK498_21515</name>
</gene>
<evidence type="ECO:0000256" key="12">
    <source>
        <dbReference type="ARBA" id="ARBA00022842"/>
    </source>
</evidence>
<comment type="catalytic activity">
    <reaction evidence="18">
        <text>10-formyltetrahydrofolyl-(gamma-L-Glu)(n) + L-glutamate + ATP = 10-formyltetrahydrofolyl-(gamma-L-Glu)(n+1) + ADP + phosphate + H(+)</text>
        <dbReference type="Rhea" id="RHEA:51904"/>
        <dbReference type="Rhea" id="RHEA-COMP:13088"/>
        <dbReference type="Rhea" id="RHEA-COMP:14300"/>
        <dbReference type="ChEBI" id="CHEBI:15378"/>
        <dbReference type="ChEBI" id="CHEBI:29985"/>
        <dbReference type="ChEBI" id="CHEBI:30616"/>
        <dbReference type="ChEBI" id="CHEBI:43474"/>
        <dbReference type="ChEBI" id="CHEBI:134413"/>
        <dbReference type="ChEBI" id="CHEBI:456216"/>
        <dbReference type="EC" id="6.3.2.17"/>
    </reaction>
</comment>
<dbReference type="Gene3D" id="3.40.1190.10">
    <property type="entry name" value="Mur-like, catalytic domain"/>
    <property type="match status" value="1"/>
</dbReference>
<comment type="pathway">
    <text evidence="2">Cofactor biosynthesis; tetrahydrofolate biosynthesis; 7,8-dihydrofolate from 2-amino-4-hydroxy-6-hydroxymethyl-7,8-dihydropteridine diphosphate and 4-aminobenzoate: step 2/2.</text>
</comment>
<evidence type="ECO:0000259" key="22">
    <source>
        <dbReference type="Pfam" id="PF02875"/>
    </source>
</evidence>
<evidence type="ECO:0000256" key="6">
    <source>
        <dbReference type="ARBA" id="ARBA00013025"/>
    </source>
</evidence>
<evidence type="ECO:0000256" key="20">
    <source>
        <dbReference type="ARBA" id="ARBA00049161"/>
    </source>
</evidence>
<dbReference type="InterPro" id="IPR001645">
    <property type="entry name" value="Folylpolyglutamate_synth"/>
</dbReference>
<dbReference type="Pfam" id="PF08245">
    <property type="entry name" value="Mur_ligase_M"/>
    <property type="match status" value="1"/>
</dbReference>
<keyword evidence="13" id="KW-0289">Folate biosynthesis</keyword>
<evidence type="ECO:0000256" key="14">
    <source>
        <dbReference type="ARBA" id="ARBA00030048"/>
    </source>
</evidence>
<comment type="function">
    <text evidence="1">Functions in two distinct reactions of the de novo folate biosynthetic pathway. Catalyzes the addition of a glutamate residue to dihydropteroate (7,8-dihydropteroate or H2Pte) to form dihydrofolate (7,8-dihydrofolate monoglutamate or H2Pte-Glu). Also catalyzes successive additions of L-glutamate to tetrahydrofolate or 10-formyltetrahydrofolate or 5,10-methylenetetrahydrofolate, leading to folylpolyglutamate derivatives.</text>
</comment>
<feature type="domain" description="Mur ligase central" evidence="23">
    <location>
        <begin position="56"/>
        <end position="198"/>
    </location>
</feature>
<keyword evidence="8 21" id="KW-0436">Ligase</keyword>
<keyword evidence="11 21" id="KW-0067">ATP-binding</keyword>
<dbReference type="Gene3D" id="3.90.190.20">
    <property type="entry name" value="Mur ligase, C-terminal domain"/>
    <property type="match status" value="1"/>
</dbReference>
<evidence type="ECO:0000313" key="25">
    <source>
        <dbReference type="Proteomes" id="UP000217771"/>
    </source>
</evidence>
<protein>
    <recommendedName>
        <fullName evidence="7">Dihydrofolate synthase/folylpolyglutamate synthase</fullName>
        <ecNumber evidence="5">6.3.2.12</ecNumber>
        <ecNumber evidence="6">6.3.2.17</ecNumber>
    </recommendedName>
    <alternativeName>
        <fullName evidence="16">Folylpoly-gamma-glutamate synthetase-dihydrofolate synthetase</fullName>
    </alternativeName>
    <alternativeName>
        <fullName evidence="14">Folylpolyglutamate synthetase</fullName>
    </alternativeName>
    <alternativeName>
        <fullName evidence="15">Tetrahydrofolylpolyglutamate synthase</fullName>
    </alternativeName>
</protein>
<organism evidence="24 25">
    <name type="scientific">Halomonas salipaludis</name>
    <dbReference type="NCBI Taxonomy" id="2032625"/>
    <lineage>
        <taxon>Bacteria</taxon>
        <taxon>Pseudomonadati</taxon>
        <taxon>Pseudomonadota</taxon>
        <taxon>Gammaproteobacteria</taxon>
        <taxon>Oceanospirillales</taxon>
        <taxon>Halomonadaceae</taxon>
        <taxon>Halomonas</taxon>
    </lineage>
</organism>
<comment type="pathway">
    <text evidence="3">Cofactor biosynthesis; tetrahydrofolylpolyglutamate biosynthesis.</text>
</comment>
<dbReference type="EC" id="6.3.2.12" evidence="5"/>
<feature type="domain" description="Mur ligase C-terminal" evidence="22">
    <location>
        <begin position="303"/>
        <end position="421"/>
    </location>
</feature>
<accession>A0A2A2ER04</accession>
<keyword evidence="12" id="KW-0460">Magnesium</keyword>
<dbReference type="PANTHER" id="PTHR11136:SF0">
    <property type="entry name" value="DIHYDROFOLATE SYNTHETASE-RELATED"/>
    <property type="match status" value="1"/>
</dbReference>
<dbReference type="InterPro" id="IPR036615">
    <property type="entry name" value="Mur_ligase_C_dom_sf"/>
</dbReference>
<keyword evidence="9" id="KW-0479">Metal-binding</keyword>
<dbReference type="EMBL" id="NSKB01000009">
    <property type="protein sequence ID" value="PAU74703.1"/>
    <property type="molecule type" value="Genomic_DNA"/>
</dbReference>
<evidence type="ECO:0000256" key="3">
    <source>
        <dbReference type="ARBA" id="ARBA00005150"/>
    </source>
</evidence>
<dbReference type="SUPFAM" id="SSF53244">
    <property type="entry name" value="MurD-like peptide ligases, peptide-binding domain"/>
    <property type="match status" value="1"/>
</dbReference>
<dbReference type="UniPathway" id="UPA00077">
    <property type="reaction ID" value="UER00157"/>
</dbReference>
<name>A0A2A2ER04_9GAMM</name>
<dbReference type="SUPFAM" id="SSF53623">
    <property type="entry name" value="MurD-like peptide ligases, catalytic domain"/>
    <property type="match status" value="1"/>
</dbReference>
<dbReference type="NCBIfam" id="TIGR01499">
    <property type="entry name" value="folC"/>
    <property type="match status" value="1"/>
</dbReference>
<dbReference type="NCBIfam" id="NF008101">
    <property type="entry name" value="PRK10846.1"/>
    <property type="match status" value="1"/>
</dbReference>
<dbReference type="InterPro" id="IPR013221">
    <property type="entry name" value="Mur_ligase_cen"/>
</dbReference>
<sequence length="465" mass="48342">MSSPDSTALPTDLAGWLARLEQQHPVSIELGLERVTAVAERMGLLDAPIAARVISVAGTNGKGSTVAMLEALARAHGLTTATYTSPHLLRYNERLRLDGVEADDATLIAGFNAVETARLAGEPVSLTYFEAGTLAALHSIAQCAPQLAILEVGLGGRLDAVNILDADVAMVTTVAQDHAAFLGTDIEQIGREKAGIMRAGRPAVLGSTTLPASVRQHAESLGVPLFALGEQVTRSEPDTGGHWQWQGSAPEQAADDSLTLDHLPDPGLPLDNAASALQALALAGVVLDAECCRQGLAQVQLAGRMQWLGNWCLDVAHNPHAAHYVARRLAARGCAGTRYALFGMLADKDASGVVAELAGQIDAWVTVSLEGERARSAAALAETLAASGQPLVHCADSVAAGVAWLNGRLGADDQVLVCGSFFTVAEALGEWQAGRLIESPVVAQPFVAQPSVAVDASTRHKEGSA</sequence>
<evidence type="ECO:0000256" key="2">
    <source>
        <dbReference type="ARBA" id="ARBA00004799"/>
    </source>
</evidence>
<evidence type="ECO:0000256" key="18">
    <source>
        <dbReference type="ARBA" id="ARBA00047808"/>
    </source>
</evidence>
<evidence type="ECO:0000256" key="16">
    <source>
        <dbReference type="ARBA" id="ARBA00032510"/>
    </source>
</evidence>
<evidence type="ECO:0000256" key="15">
    <source>
        <dbReference type="ARBA" id="ARBA00030592"/>
    </source>
</evidence>
<evidence type="ECO:0000256" key="4">
    <source>
        <dbReference type="ARBA" id="ARBA00008276"/>
    </source>
</evidence>
<dbReference type="Pfam" id="PF02875">
    <property type="entry name" value="Mur_ligase_C"/>
    <property type="match status" value="1"/>
</dbReference>
<evidence type="ECO:0000256" key="11">
    <source>
        <dbReference type="ARBA" id="ARBA00022840"/>
    </source>
</evidence>
<evidence type="ECO:0000313" key="24">
    <source>
        <dbReference type="EMBL" id="PAU74703.1"/>
    </source>
</evidence>
<evidence type="ECO:0000256" key="13">
    <source>
        <dbReference type="ARBA" id="ARBA00022909"/>
    </source>
</evidence>
<keyword evidence="25" id="KW-1185">Reference proteome</keyword>
<dbReference type="GO" id="GO:0046872">
    <property type="term" value="F:metal ion binding"/>
    <property type="evidence" value="ECO:0007669"/>
    <property type="project" value="UniProtKB-KW"/>
</dbReference>
<comment type="similarity">
    <text evidence="4 21">Belongs to the folylpolyglutamate synthase family.</text>
</comment>
<comment type="catalytic activity">
    <reaction evidence="19">
        <text>(6R)-5,10-methylenetetrahydrofolyl-(gamma-L-Glu)(n) + L-glutamate + ATP = (6R)-5,10-methylenetetrahydrofolyl-(gamma-L-Glu)(n+1) + ADP + phosphate + H(+)</text>
        <dbReference type="Rhea" id="RHEA:51912"/>
        <dbReference type="Rhea" id="RHEA-COMP:13257"/>
        <dbReference type="Rhea" id="RHEA-COMP:13258"/>
        <dbReference type="ChEBI" id="CHEBI:15378"/>
        <dbReference type="ChEBI" id="CHEBI:29985"/>
        <dbReference type="ChEBI" id="CHEBI:30616"/>
        <dbReference type="ChEBI" id="CHEBI:43474"/>
        <dbReference type="ChEBI" id="CHEBI:136572"/>
        <dbReference type="ChEBI" id="CHEBI:456216"/>
        <dbReference type="EC" id="6.3.2.17"/>
    </reaction>
</comment>
<evidence type="ECO:0000256" key="10">
    <source>
        <dbReference type="ARBA" id="ARBA00022741"/>
    </source>
</evidence>
<evidence type="ECO:0000256" key="19">
    <source>
        <dbReference type="ARBA" id="ARBA00049035"/>
    </source>
</evidence>
<dbReference type="Proteomes" id="UP000217771">
    <property type="component" value="Unassembled WGS sequence"/>
</dbReference>
<dbReference type="GO" id="GO:0005737">
    <property type="term" value="C:cytoplasm"/>
    <property type="evidence" value="ECO:0007669"/>
    <property type="project" value="TreeGrafter"/>
</dbReference>
<proteinExistence type="inferred from homology"/>
<comment type="catalytic activity">
    <reaction evidence="17">
        <text>(6S)-5,6,7,8-tetrahydrofolyl-(gamma-L-Glu)(n) + L-glutamate + ATP = (6S)-5,6,7,8-tetrahydrofolyl-(gamma-L-Glu)(n+1) + ADP + phosphate + H(+)</text>
        <dbReference type="Rhea" id="RHEA:10580"/>
        <dbReference type="Rhea" id="RHEA-COMP:14738"/>
        <dbReference type="Rhea" id="RHEA-COMP:14740"/>
        <dbReference type="ChEBI" id="CHEBI:15378"/>
        <dbReference type="ChEBI" id="CHEBI:29985"/>
        <dbReference type="ChEBI" id="CHEBI:30616"/>
        <dbReference type="ChEBI" id="CHEBI:43474"/>
        <dbReference type="ChEBI" id="CHEBI:141005"/>
        <dbReference type="ChEBI" id="CHEBI:456216"/>
        <dbReference type="EC" id="6.3.2.17"/>
    </reaction>
</comment>
<comment type="caution">
    <text evidence="24">The sequence shown here is derived from an EMBL/GenBank/DDBJ whole genome shotgun (WGS) entry which is preliminary data.</text>
</comment>
<evidence type="ECO:0000256" key="7">
    <source>
        <dbReference type="ARBA" id="ARBA00019357"/>
    </source>
</evidence>
<evidence type="ECO:0000256" key="8">
    <source>
        <dbReference type="ARBA" id="ARBA00022598"/>
    </source>
</evidence>
<dbReference type="EC" id="6.3.2.17" evidence="6"/>
<dbReference type="OrthoDB" id="9809356at2"/>
<evidence type="ECO:0000256" key="9">
    <source>
        <dbReference type="ARBA" id="ARBA00022723"/>
    </source>
</evidence>
<evidence type="ECO:0000256" key="1">
    <source>
        <dbReference type="ARBA" id="ARBA00002714"/>
    </source>
</evidence>
<dbReference type="PIRSF" id="PIRSF001563">
    <property type="entry name" value="Folylpolyglu_synth"/>
    <property type="match status" value="1"/>
</dbReference>
<dbReference type="PANTHER" id="PTHR11136">
    <property type="entry name" value="FOLYLPOLYGLUTAMATE SYNTHASE-RELATED"/>
    <property type="match status" value="1"/>
</dbReference>
<evidence type="ECO:0000259" key="23">
    <source>
        <dbReference type="Pfam" id="PF08245"/>
    </source>
</evidence>
<dbReference type="GO" id="GO:0008841">
    <property type="term" value="F:dihydrofolate synthase activity"/>
    <property type="evidence" value="ECO:0007669"/>
    <property type="project" value="UniProtKB-EC"/>
</dbReference>
<comment type="catalytic activity">
    <reaction evidence="20">
        <text>7,8-dihydropteroate + L-glutamate + ATP = 7,8-dihydrofolate + ADP + phosphate + H(+)</text>
        <dbReference type="Rhea" id="RHEA:23584"/>
        <dbReference type="ChEBI" id="CHEBI:15378"/>
        <dbReference type="ChEBI" id="CHEBI:17839"/>
        <dbReference type="ChEBI" id="CHEBI:29985"/>
        <dbReference type="ChEBI" id="CHEBI:30616"/>
        <dbReference type="ChEBI" id="CHEBI:43474"/>
        <dbReference type="ChEBI" id="CHEBI:57451"/>
        <dbReference type="ChEBI" id="CHEBI:456216"/>
        <dbReference type="EC" id="6.3.2.12"/>
    </reaction>
</comment>
<evidence type="ECO:0000256" key="17">
    <source>
        <dbReference type="ARBA" id="ARBA00047493"/>
    </source>
</evidence>
<dbReference type="GO" id="GO:0046656">
    <property type="term" value="P:folic acid biosynthetic process"/>
    <property type="evidence" value="ECO:0007669"/>
    <property type="project" value="UniProtKB-KW"/>
</dbReference>
<dbReference type="InterPro" id="IPR036565">
    <property type="entry name" value="Mur-like_cat_sf"/>
</dbReference>
<dbReference type="GO" id="GO:0046654">
    <property type="term" value="P:tetrahydrofolate biosynthetic process"/>
    <property type="evidence" value="ECO:0007669"/>
    <property type="project" value="UniProtKB-UniPathway"/>
</dbReference>
<dbReference type="GO" id="GO:0004326">
    <property type="term" value="F:tetrahydrofolylpolyglutamate synthase activity"/>
    <property type="evidence" value="ECO:0007669"/>
    <property type="project" value="UniProtKB-EC"/>
</dbReference>
<evidence type="ECO:0000256" key="5">
    <source>
        <dbReference type="ARBA" id="ARBA00013023"/>
    </source>
</evidence>
<dbReference type="InterPro" id="IPR004101">
    <property type="entry name" value="Mur_ligase_C"/>
</dbReference>
<reference evidence="24 25" key="1">
    <citation type="submission" date="2017-08" db="EMBL/GenBank/DDBJ databases">
        <title>Halomonas alkalisoli sp. nov., isolated from saline alkaline soil.</title>
        <authorList>
            <person name="Wang D."/>
            <person name="Zhang G."/>
        </authorList>
    </citation>
    <scope>NUCLEOTIDE SEQUENCE [LARGE SCALE GENOMIC DNA]</scope>
    <source>
        <strain evidence="24 25">WRN001</strain>
    </source>
</reference>
<evidence type="ECO:0000256" key="21">
    <source>
        <dbReference type="PIRNR" id="PIRNR001563"/>
    </source>
</evidence>